<dbReference type="Gene3D" id="3.40.462.10">
    <property type="entry name" value="FAD-linked oxidases, C-terminal domain"/>
    <property type="match status" value="1"/>
</dbReference>
<accession>A0A126SYR0</accession>
<evidence type="ECO:0000256" key="2">
    <source>
        <dbReference type="ARBA" id="ARBA00022630"/>
    </source>
</evidence>
<reference evidence="6" key="1">
    <citation type="journal article" date="2016" name="Appl. Environ. Microbiol.">
        <title>Functional Metagenomics of a Biostimulated Petroleum-Contaminated Soil Reveals an Extraordinary Diversity of Extradiol Dioxygenases.</title>
        <authorList>
            <person name="Terron-Gonzalez L."/>
            <person name="Martin-Cabello G."/>
            <person name="Ferrer M."/>
            <person name="Santero E."/>
        </authorList>
    </citation>
    <scope>NUCLEOTIDE SEQUENCE</scope>
</reference>
<dbReference type="Gene3D" id="3.30.465.10">
    <property type="match status" value="1"/>
</dbReference>
<dbReference type="InterPro" id="IPR006094">
    <property type="entry name" value="Oxid_FAD_bind_N"/>
</dbReference>
<dbReference type="SUPFAM" id="SSF55103">
    <property type="entry name" value="FAD-linked oxidases, C-terminal domain"/>
    <property type="match status" value="1"/>
</dbReference>
<dbReference type="InterPro" id="IPR016167">
    <property type="entry name" value="FAD-bd_PCMH_sub1"/>
</dbReference>
<dbReference type="GO" id="GO:1903457">
    <property type="term" value="P:lactate catabolic process"/>
    <property type="evidence" value="ECO:0007669"/>
    <property type="project" value="TreeGrafter"/>
</dbReference>
<comment type="cofactor">
    <cofactor evidence="1">
        <name>FAD</name>
        <dbReference type="ChEBI" id="CHEBI:57692"/>
    </cofactor>
</comment>
<evidence type="ECO:0000313" key="6">
    <source>
        <dbReference type="EMBL" id="AMK59458.1"/>
    </source>
</evidence>
<evidence type="ECO:0000256" key="1">
    <source>
        <dbReference type="ARBA" id="ARBA00001974"/>
    </source>
</evidence>
<dbReference type="GO" id="GO:0008720">
    <property type="term" value="F:D-lactate dehydrogenase (NAD+) activity"/>
    <property type="evidence" value="ECO:0007669"/>
    <property type="project" value="TreeGrafter"/>
</dbReference>
<dbReference type="PANTHER" id="PTHR11748:SF114">
    <property type="entry name" value="ARYL-ALCOHOL OXIDASE VANILLYL-ALCOHOL OXIDASE (AFU_ORTHOLOGUE AFUA_3G09500)-RELATED"/>
    <property type="match status" value="1"/>
</dbReference>
<dbReference type="InterPro" id="IPR016171">
    <property type="entry name" value="Vanillyl_alc_oxidase_C-sub2"/>
</dbReference>
<dbReference type="PANTHER" id="PTHR11748">
    <property type="entry name" value="D-LACTATE DEHYDROGENASE"/>
    <property type="match status" value="1"/>
</dbReference>
<dbReference type="SUPFAM" id="SSF56176">
    <property type="entry name" value="FAD-binding/transporter-associated domain-like"/>
    <property type="match status" value="1"/>
</dbReference>
<proteinExistence type="predicted"/>
<protein>
    <submittedName>
        <fullName evidence="6">FAD linked oxidase domain-containing protein</fullName>
    </submittedName>
</protein>
<organism evidence="6">
    <name type="scientific">uncultured bacterium UPO64</name>
    <dbReference type="NCBI Taxonomy" id="1776983"/>
    <lineage>
        <taxon>Bacteria</taxon>
        <taxon>environmental samples</taxon>
    </lineage>
</organism>
<dbReference type="Gene3D" id="3.30.43.10">
    <property type="entry name" value="Uridine Diphospho-n-acetylenolpyruvylglucosamine Reductase, domain 2"/>
    <property type="match status" value="1"/>
</dbReference>
<name>A0A126SYR0_9BACT</name>
<feature type="domain" description="FAD-binding PCMH-type" evidence="5">
    <location>
        <begin position="51"/>
        <end position="237"/>
    </location>
</feature>
<keyword evidence="4" id="KW-0560">Oxidoreductase</keyword>
<dbReference type="GO" id="GO:0004458">
    <property type="term" value="F:D-lactate dehydrogenase (cytochrome) activity"/>
    <property type="evidence" value="ECO:0007669"/>
    <property type="project" value="TreeGrafter"/>
</dbReference>
<dbReference type="EMBL" id="KU144986">
    <property type="protein sequence ID" value="AMK59458.1"/>
    <property type="molecule type" value="Genomic_DNA"/>
</dbReference>
<evidence type="ECO:0000256" key="3">
    <source>
        <dbReference type="ARBA" id="ARBA00022827"/>
    </source>
</evidence>
<dbReference type="PROSITE" id="PS51387">
    <property type="entry name" value="FAD_PCMH"/>
    <property type="match status" value="1"/>
</dbReference>
<dbReference type="InterPro" id="IPR016170">
    <property type="entry name" value="Cytok_DH_C_sf"/>
</dbReference>
<dbReference type="InterPro" id="IPR004113">
    <property type="entry name" value="FAD-bd_oxidored_4_C"/>
</dbReference>
<dbReference type="AlphaFoldDB" id="A0A126SYR0"/>
<keyword evidence="2" id="KW-0285">Flavoprotein</keyword>
<evidence type="ECO:0000256" key="4">
    <source>
        <dbReference type="ARBA" id="ARBA00023002"/>
    </source>
</evidence>
<dbReference type="InterPro" id="IPR016166">
    <property type="entry name" value="FAD-bd_PCMH"/>
</dbReference>
<sequence>MPQALPDWLTPQQFWQAVGEMRAVVGKQWVVAEDGPALRSYRDAFSPEEDDVFLPSAVVAPDGVEQIQKILKIANDYRVPLWTISSGKNFAYGGPAPRKAGHVVLDLKRMNRILEVNEEFGYALVEPGVTYFQLYEYIQKKGYKLWIDPAAPGWGSVLGNTLEHGVGYTPYGDHYMMHCGMEVVLADGTVLRTGQGSLPGTQCWQLFQYGFGPVLDGIFTQSNFGIVTKMGMWLMPEPPGYMPFMITYEREEDLHAITEAVRPLKVNMLIPNGAFTVGLLWEASIKTTRAQYGDPKKRLPDSALKKIMSDHKLGMWNFYAALYGPKPMMDNTFKVVREALGGIPGAKFYFDGDRKGDPSWDYRVKLMRGIPNMTEFNMTNWVGGAGAHVDFSPISPTRGDDAVKQYELIKTRAHEYDFDYIGEFAVGWRDMHHVFSLTFDRSDADQRRRARELFSVLIDDAAKAGYGEYRTHLAFMDKIAGTYNWNDGALWKLHHKLKDALDPNGILAPGKMGIWPKHMREEEA</sequence>
<dbReference type="InterPro" id="IPR016169">
    <property type="entry name" value="FAD-bd_PCMH_sub2"/>
</dbReference>
<dbReference type="InterPro" id="IPR036318">
    <property type="entry name" value="FAD-bd_PCMH-like_sf"/>
</dbReference>
<dbReference type="Pfam" id="PF02913">
    <property type="entry name" value="FAD-oxidase_C"/>
    <property type="match status" value="1"/>
</dbReference>
<dbReference type="InterPro" id="IPR016164">
    <property type="entry name" value="FAD-linked_Oxase-like_C"/>
</dbReference>
<dbReference type="GO" id="GO:0071949">
    <property type="term" value="F:FAD binding"/>
    <property type="evidence" value="ECO:0007669"/>
    <property type="project" value="InterPro"/>
</dbReference>
<evidence type="ECO:0000259" key="5">
    <source>
        <dbReference type="PROSITE" id="PS51387"/>
    </source>
</evidence>
<dbReference type="Gene3D" id="1.10.45.10">
    <property type="entry name" value="Vanillyl-alcohol Oxidase, Chain A, domain 4"/>
    <property type="match status" value="1"/>
</dbReference>
<dbReference type="Pfam" id="PF01565">
    <property type="entry name" value="FAD_binding_4"/>
    <property type="match status" value="1"/>
</dbReference>
<keyword evidence="3" id="KW-0274">FAD</keyword>